<sequence length="38" mass="4310">MPIPVQSYRAKLLLFLCCFFAGCDLCCTVKQISCCLYD</sequence>
<protein>
    <submittedName>
        <fullName evidence="1">Uncharacterized protein</fullName>
    </submittedName>
</protein>
<evidence type="ECO:0000313" key="1">
    <source>
        <dbReference type="EMBL" id="JAH04342.1"/>
    </source>
</evidence>
<reference evidence="1" key="1">
    <citation type="submission" date="2014-11" db="EMBL/GenBank/DDBJ databases">
        <authorList>
            <person name="Amaro Gonzalez C."/>
        </authorList>
    </citation>
    <scope>NUCLEOTIDE SEQUENCE</scope>
</reference>
<accession>A0A0E9PJ97</accession>
<proteinExistence type="predicted"/>
<reference evidence="1" key="2">
    <citation type="journal article" date="2015" name="Fish Shellfish Immunol.">
        <title>Early steps in the European eel (Anguilla anguilla)-Vibrio vulnificus interaction in the gills: Role of the RtxA13 toxin.</title>
        <authorList>
            <person name="Callol A."/>
            <person name="Pajuelo D."/>
            <person name="Ebbesson L."/>
            <person name="Teles M."/>
            <person name="MacKenzie S."/>
            <person name="Amaro C."/>
        </authorList>
    </citation>
    <scope>NUCLEOTIDE SEQUENCE</scope>
</reference>
<organism evidence="1">
    <name type="scientific">Anguilla anguilla</name>
    <name type="common">European freshwater eel</name>
    <name type="synonym">Muraena anguilla</name>
    <dbReference type="NCBI Taxonomy" id="7936"/>
    <lineage>
        <taxon>Eukaryota</taxon>
        <taxon>Metazoa</taxon>
        <taxon>Chordata</taxon>
        <taxon>Craniata</taxon>
        <taxon>Vertebrata</taxon>
        <taxon>Euteleostomi</taxon>
        <taxon>Actinopterygii</taxon>
        <taxon>Neopterygii</taxon>
        <taxon>Teleostei</taxon>
        <taxon>Anguilliformes</taxon>
        <taxon>Anguillidae</taxon>
        <taxon>Anguilla</taxon>
    </lineage>
</organism>
<name>A0A0E9PJ97_ANGAN</name>
<dbReference type="AlphaFoldDB" id="A0A0E9PJ97"/>
<dbReference type="EMBL" id="GBXM01104235">
    <property type="protein sequence ID" value="JAH04342.1"/>
    <property type="molecule type" value="Transcribed_RNA"/>
</dbReference>